<evidence type="ECO:0000313" key="2">
    <source>
        <dbReference type="EMBL" id="QEC69668.1"/>
    </source>
</evidence>
<feature type="transmembrane region" description="Helical" evidence="1">
    <location>
        <begin position="123"/>
        <end position="145"/>
    </location>
</feature>
<dbReference type="RefSeq" id="WP_147192544.1">
    <property type="nucleotide sequence ID" value="NZ_CP042435.1"/>
</dbReference>
<evidence type="ECO:0000256" key="1">
    <source>
        <dbReference type="SAM" id="Phobius"/>
    </source>
</evidence>
<keyword evidence="3" id="KW-1185">Reference proteome</keyword>
<name>A0A5B8VH77_9BACT</name>
<dbReference type="OrthoDB" id="677861at2"/>
<gene>
    <name evidence="2" type="ORF">FRZ67_21055</name>
</gene>
<dbReference type="Proteomes" id="UP000321533">
    <property type="component" value="Chromosome"/>
</dbReference>
<reference evidence="2 3" key="1">
    <citation type="journal article" date="2016" name="Int. J. Syst. Evol. Microbiol.">
        <title>Panacibacter ginsenosidivorans gen. nov., sp. nov., with ginsenoside converting activity isolated from soil of a ginseng field.</title>
        <authorList>
            <person name="Siddiqi M.Z."/>
            <person name="Muhammad Shafi S."/>
            <person name="Choi K.D."/>
            <person name="Im W.T."/>
        </authorList>
    </citation>
    <scope>NUCLEOTIDE SEQUENCE [LARGE SCALE GENOMIC DNA]</scope>
    <source>
        <strain evidence="2 3">Gsoil1550</strain>
    </source>
</reference>
<evidence type="ECO:0000313" key="3">
    <source>
        <dbReference type="Proteomes" id="UP000321533"/>
    </source>
</evidence>
<organism evidence="2 3">
    <name type="scientific">Panacibacter ginsenosidivorans</name>
    <dbReference type="NCBI Taxonomy" id="1813871"/>
    <lineage>
        <taxon>Bacteria</taxon>
        <taxon>Pseudomonadati</taxon>
        <taxon>Bacteroidota</taxon>
        <taxon>Chitinophagia</taxon>
        <taxon>Chitinophagales</taxon>
        <taxon>Chitinophagaceae</taxon>
        <taxon>Panacibacter</taxon>
    </lineage>
</organism>
<sequence>MIIYRILSFIVTVFCSLLAMITLFGIMMAFSNPAVLFQCFLMAGVVLYGWFANRFFAYVVIGKRQMSKKQKDWLQVNAIVAFIFSLMGVVSCIAIITNPDQLNELIKQIPSETEITIKTFLNISYGLLVICSLLLVHIVWTYLLLRNNKAGIES</sequence>
<proteinExistence type="predicted"/>
<dbReference type="KEGG" id="pgin:FRZ67_21055"/>
<dbReference type="EMBL" id="CP042435">
    <property type="protein sequence ID" value="QEC69668.1"/>
    <property type="molecule type" value="Genomic_DNA"/>
</dbReference>
<keyword evidence="1" id="KW-0812">Transmembrane</keyword>
<feature type="transmembrane region" description="Helical" evidence="1">
    <location>
        <begin position="73"/>
        <end position="96"/>
    </location>
</feature>
<keyword evidence="1" id="KW-0472">Membrane</keyword>
<feature type="transmembrane region" description="Helical" evidence="1">
    <location>
        <begin position="35"/>
        <end position="61"/>
    </location>
</feature>
<protein>
    <submittedName>
        <fullName evidence="2">Uncharacterized protein</fullName>
    </submittedName>
</protein>
<dbReference type="AlphaFoldDB" id="A0A5B8VH77"/>
<keyword evidence="1" id="KW-1133">Transmembrane helix</keyword>
<accession>A0A5B8VH77</accession>
<feature type="transmembrane region" description="Helical" evidence="1">
    <location>
        <begin position="7"/>
        <end position="29"/>
    </location>
</feature>